<feature type="region of interest" description="Disordered" evidence="1">
    <location>
        <begin position="145"/>
        <end position="254"/>
    </location>
</feature>
<proteinExistence type="predicted"/>
<name>A0ABC9DMS8_9POAL</name>
<feature type="compositionally biased region" description="Acidic residues" evidence="1">
    <location>
        <begin position="178"/>
        <end position="187"/>
    </location>
</feature>
<reference evidence="3" key="1">
    <citation type="submission" date="2024-06" db="EMBL/GenBank/DDBJ databases">
        <authorList>
            <person name="Ryan C."/>
        </authorList>
    </citation>
    <scope>NUCLEOTIDE SEQUENCE [LARGE SCALE GENOMIC DNA]</scope>
</reference>
<sequence length="254" mass="28934">MDLETEKSLLVEKTRRLRLQDDKEGVQAVSPKPGVTHCHNSRFLSATVDGIQQANQIAEVDEMWHTREKKIGMDFKTNRRNNDQTGLRYKKSNITSPVSKIKQDSRSLATSSLVKYSCSVSYSDSEDDSSDDELEEFLHPRVKRERVPYSDSEDELSDDDLEEFLHPRVKRRCVSSSDSEDSDDELEEFLRPRVKQGRGTSGSRMNEAGPDRTTPSGRKNKLPGSNIQVKGEREHQVQSPGKPIFLRSTYDCPK</sequence>
<feature type="compositionally biased region" description="Polar residues" evidence="1">
    <location>
        <begin position="213"/>
        <end position="228"/>
    </location>
</feature>
<dbReference type="Proteomes" id="UP001497457">
    <property type="component" value="Chromosome 34rd"/>
</dbReference>
<keyword evidence="3" id="KW-1185">Reference proteome</keyword>
<dbReference type="AlphaFoldDB" id="A0ABC9DMS8"/>
<dbReference type="PANTHER" id="PTHR34684">
    <property type="entry name" value="OS08G0192200 PROTEIN"/>
    <property type="match status" value="1"/>
</dbReference>
<evidence type="ECO:0000313" key="2">
    <source>
        <dbReference type="EMBL" id="CAL5040895.1"/>
    </source>
</evidence>
<evidence type="ECO:0000313" key="3">
    <source>
        <dbReference type="Proteomes" id="UP001497457"/>
    </source>
</evidence>
<reference evidence="2 3" key="2">
    <citation type="submission" date="2024-10" db="EMBL/GenBank/DDBJ databases">
        <authorList>
            <person name="Ryan C."/>
        </authorList>
    </citation>
    <scope>NUCLEOTIDE SEQUENCE [LARGE SCALE GENOMIC DNA]</scope>
</reference>
<evidence type="ECO:0000256" key="1">
    <source>
        <dbReference type="SAM" id="MobiDB-lite"/>
    </source>
</evidence>
<organism evidence="2 3">
    <name type="scientific">Urochloa decumbens</name>
    <dbReference type="NCBI Taxonomy" id="240449"/>
    <lineage>
        <taxon>Eukaryota</taxon>
        <taxon>Viridiplantae</taxon>
        <taxon>Streptophyta</taxon>
        <taxon>Embryophyta</taxon>
        <taxon>Tracheophyta</taxon>
        <taxon>Spermatophyta</taxon>
        <taxon>Magnoliopsida</taxon>
        <taxon>Liliopsida</taxon>
        <taxon>Poales</taxon>
        <taxon>Poaceae</taxon>
        <taxon>PACMAD clade</taxon>
        <taxon>Panicoideae</taxon>
        <taxon>Panicodae</taxon>
        <taxon>Paniceae</taxon>
        <taxon>Melinidinae</taxon>
        <taxon>Urochloa</taxon>
    </lineage>
</organism>
<accession>A0ABC9DMS8</accession>
<dbReference type="PANTHER" id="PTHR34684:SF2">
    <property type="match status" value="1"/>
</dbReference>
<dbReference type="EMBL" id="OZ075144">
    <property type="protein sequence ID" value="CAL5040895.1"/>
    <property type="molecule type" value="Genomic_DNA"/>
</dbReference>
<gene>
    <name evidence="2" type="ORF">URODEC1_LOCUS86364</name>
</gene>
<protein>
    <submittedName>
        <fullName evidence="2">Uncharacterized protein</fullName>
    </submittedName>
</protein>
<feature type="compositionally biased region" description="Acidic residues" evidence="1">
    <location>
        <begin position="151"/>
        <end position="162"/>
    </location>
</feature>